<dbReference type="Pfam" id="PF00171">
    <property type="entry name" value="Aldedh"/>
    <property type="match status" value="1"/>
</dbReference>
<evidence type="ECO:0000313" key="3">
    <source>
        <dbReference type="EMBL" id="MEE2031515.1"/>
    </source>
</evidence>
<dbReference type="EMBL" id="JAUZMZ010000017">
    <property type="protein sequence ID" value="MEE2031515.1"/>
    <property type="molecule type" value="Genomic_DNA"/>
</dbReference>
<dbReference type="InterPro" id="IPR016161">
    <property type="entry name" value="Ald_DH/histidinol_DH"/>
</dbReference>
<organism evidence="3 4">
    <name type="scientific">Rhodococcus chondri</name>
    <dbReference type="NCBI Taxonomy" id="3065941"/>
    <lineage>
        <taxon>Bacteria</taxon>
        <taxon>Bacillati</taxon>
        <taxon>Actinomycetota</taxon>
        <taxon>Actinomycetes</taxon>
        <taxon>Mycobacteriales</taxon>
        <taxon>Nocardiaceae</taxon>
        <taxon>Rhodococcus</taxon>
    </lineage>
</organism>
<dbReference type="PANTHER" id="PTHR43353">
    <property type="entry name" value="SUCCINATE-SEMIALDEHYDE DEHYDROGENASE, MITOCHONDRIAL"/>
    <property type="match status" value="1"/>
</dbReference>
<name>A0ABU7JNB3_9NOCA</name>
<dbReference type="Gene3D" id="3.40.605.10">
    <property type="entry name" value="Aldehyde Dehydrogenase, Chain A, domain 1"/>
    <property type="match status" value="1"/>
</dbReference>
<protein>
    <submittedName>
        <fullName evidence="3">Aldehyde dehydrogenase family protein</fullName>
    </submittedName>
</protein>
<accession>A0ABU7JNB3</accession>
<keyword evidence="1" id="KW-0560">Oxidoreductase</keyword>
<dbReference type="PANTHER" id="PTHR43353:SF5">
    <property type="entry name" value="SUCCINATE-SEMIALDEHYDE DEHYDROGENASE, MITOCHONDRIAL"/>
    <property type="match status" value="1"/>
</dbReference>
<evidence type="ECO:0000256" key="1">
    <source>
        <dbReference type="ARBA" id="ARBA00023002"/>
    </source>
</evidence>
<sequence length="275" mass="29248">MLEHSALSRTEESVVRSVPTGLFIDGRWQDTDRSFPVVDPSTGRDLRSVADAGPDDGMRALDAAVAAQPAWAATTPRERATVLSNAHRLMLEQIDRLALITTLEMGKPLAEARGEIAYAAEFFRWFSEEAVRIDGGYMPAPGGGSRFLVSRQPVGPSLLVTPWNFPMAMGTRKIGPALAAGCTSVVKPAKQTPLSLLALADLLSEAGVPPGVVNVITTSKADEVMAPLILDHRSRKLSFTGSTAVGAAADRQCRHAFGEAGAEFVCDAPLDEEPV</sequence>
<feature type="domain" description="Aldehyde dehydrogenase" evidence="2">
    <location>
        <begin position="29"/>
        <end position="256"/>
    </location>
</feature>
<dbReference type="InterPro" id="IPR015590">
    <property type="entry name" value="Aldehyde_DH_dom"/>
</dbReference>
<gene>
    <name evidence="3" type="ORF">Q8814_05200</name>
</gene>
<evidence type="ECO:0000259" key="2">
    <source>
        <dbReference type="Pfam" id="PF00171"/>
    </source>
</evidence>
<dbReference type="RefSeq" id="WP_330150954.1">
    <property type="nucleotide sequence ID" value="NZ_JAUZMZ010000017.1"/>
</dbReference>
<reference evidence="3 4" key="1">
    <citation type="submission" date="2023-08" db="EMBL/GenBank/DDBJ databases">
        <authorList>
            <person name="Girao M."/>
            <person name="Carvalho M.F."/>
        </authorList>
    </citation>
    <scope>NUCLEOTIDE SEQUENCE [LARGE SCALE GENOMIC DNA]</scope>
    <source>
        <strain evidence="3 4">CC-R104</strain>
    </source>
</reference>
<dbReference type="InterPro" id="IPR050740">
    <property type="entry name" value="Aldehyde_DH_Superfamily"/>
</dbReference>
<dbReference type="SUPFAM" id="SSF53720">
    <property type="entry name" value="ALDH-like"/>
    <property type="match status" value="1"/>
</dbReference>
<proteinExistence type="predicted"/>
<evidence type="ECO:0000313" key="4">
    <source>
        <dbReference type="Proteomes" id="UP001331936"/>
    </source>
</evidence>
<keyword evidence="4" id="KW-1185">Reference proteome</keyword>
<feature type="non-terminal residue" evidence="3">
    <location>
        <position position="275"/>
    </location>
</feature>
<dbReference type="Proteomes" id="UP001331936">
    <property type="component" value="Unassembled WGS sequence"/>
</dbReference>
<dbReference type="InterPro" id="IPR016162">
    <property type="entry name" value="Ald_DH_N"/>
</dbReference>
<comment type="caution">
    <text evidence="3">The sequence shown here is derived from an EMBL/GenBank/DDBJ whole genome shotgun (WGS) entry which is preliminary data.</text>
</comment>